<evidence type="ECO:0000313" key="3">
    <source>
        <dbReference type="Proteomes" id="UP000237632"/>
    </source>
</evidence>
<feature type="compositionally biased region" description="Basic and acidic residues" evidence="1">
    <location>
        <begin position="30"/>
        <end position="48"/>
    </location>
</feature>
<dbReference type="Proteomes" id="UP000237632">
    <property type="component" value="Unassembled WGS sequence"/>
</dbReference>
<name>A0AA44XV48_BURVI</name>
<dbReference type="InterPro" id="IPR013078">
    <property type="entry name" value="His_Pase_superF_clade-1"/>
</dbReference>
<evidence type="ECO:0000256" key="1">
    <source>
        <dbReference type="SAM" id="MobiDB-lite"/>
    </source>
</evidence>
<evidence type="ECO:0000313" key="2">
    <source>
        <dbReference type="EMBL" id="PRH38540.1"/>
    </source>
</evidence>
<proteinExistence type="predicted"/>
<dbReference type="SUPFAM" id="SSF53254">
    <property type="entry name" value="Phosphoglycerate mutase-like"/>
    <property type="match status" value="1"/>
</dbReference>
<dbReference type="NCBIfam" id="TIGR00249">
    <property type="entry name" value="sixA"/>
    <property type="match status" value="1"/>
</dbReference>
<gene>
    <name evidence="2" type="primary">sixA</name>
    <name evidence="2" type="ORF">C6T65_30910</name>
</gene>
<feature type="region of interest" description="Disordered" evidence="1">
    <location>
        <begin position="1"/>
        <end position="53"/>
    </location>
</feature>
<dbReference type="Pfam" id="PF00300">
    <property type="entry name" value="His_Phos_1"/>
    <property type="match status" value="1"/>
</dbReference>
<dbReference type="GO" id="GO:0005737">
    <property type="term" value="C:cytoplasm"/>
    <property type="evidence" value="ECO:0007669"/>
    <property type="project" value="InterPro"/>
</dbReference>
<dbReference type="EMBL" id="PVHK01000236">
    <property type="protein sequence ID" value="PRH38540.1"/>
    <property type="molecule type" value="Genomic_DNA"/>
</dbReference>
<comment type="caution">
    <text evidence="2">The sequence shown here is derived from an EMBL/GenBank/DDBJ whole genome shotgun (WGS) entry which is preliminary data.</text>
</comment>
<organism evidence="2 3">
    <name type="scientific">Burkholderia vietnamiensis</name>
    <dbReference type="NCBI Taxonomy" id="60552"/>
    <lineage>
        <taxon>Bacteria</taxon>
        <taxon>Pseudomonadati</taxon>
        <taxon>Pseudomonadota</taxon>
        <taxon>Betaproteobacteria</taxon>
        <taxon>Burkholderiales</taxon>
        <taxon>Burkholderiaceae</taxon>
        <taxon>Burkholderia</taxon>
        <taxon>Burkholderia cepacia complex</taxon>
    </lineage>
</organism>
<dbReference type="GO" id="GO:0101006">
    <property type="term" value="F:protein histidine phosphatase activity"/>
    <property type="evidence" value="ECO:0007669"/>
    <property type="project" value="InterPro"/>
</dbReference>
<protein>
    <submittedName>
        <fullName evidence="2">Phosphohistidine phosphatase SixA</fullName>
    </submittedName>
</protein>
<reference evidence="2 3" key="1">
    <citation type="submission" date="2018-03" db="EMBL/GenBank/DDBJ databases">
        <authorList>
            <person name="Nguyen K."/>
            <person name="Fouts D."/>
            <person name="Sutton G."/>
        </authorList>
    </citation>
    <scope>NUCLEOTIDE SEQUENCE [LARGE SCALE GENOMIC DNA]</scope>
    <source>
        <strain evidence="2 3">AU3578</strain>
    </source>
</reference>
<dbReference type="InterPro" id="IPR029033">
    <property type="entry name" value="His_PPase_superfam"/>
</dbReference>
<dbReference type="CDD" id="cd07040">
    <property type="entry name" value="HP"/>
    <property type="match status" value="1"/>
</dbReference>
<dbReference type="Gene3D" id="3.40.50.1240">
    <property type="entry name" value="Phosphoglycerate mutase-like"/>
    <property type="match status" value="1"/>
</dbReference>
<dbReference type="SMART" id="SM00855">
    <property type="entry name" value="PGAM"/>
    <property type="match status" value="1"/>
</dbReference>
<dbReference type="InterPro" id="IPR004449">
    <property type="entry name" value="SixA"/>
</dbReference>
<sequence>MRYQAALRSDEPKILASNGSLGQSRYPHAAFDHERPPIGDNTNDDRPPRTRTAGRFADTWRDTMMNLILWRHAEAEDYAANDLARQLTTRGRKEAQAMAKWLRGRLESSSVILASPAARTVQTVEALTDQYRTVDALAPGGSVDDVLAAAGWPDGIAPTVVIVGHQPTLGCVAAELIARNGDSWSVKKGGIVWLASRTRDGNHQAVLRAVLTPELV</sequence>
<dbReference type="AlphaFoldDB" id="A0AA44XV48"/>
<accession>A0AA44XV48</accession>